<gene>
    <name evidence="7" type="ordered locus">Cpha266_2570</name>
</gene>
<reference evidence="7 8" key="1">
    <citation type="submission" date="2006-12" db="EMBL/GenBank/DDBJ databases">
        <title>Complete sequence of Chlorobium phaeobacteroides DSM 266.</title>
        <authorList>
            <consortium name="US DOE Joint Genome Institute"/>
            <person name="Copeland A."/>
            <person name="Lucas S."/>
            <person name="Lapidus A."/>
            <person name="Barry K."/>
            <person name="Detter J.C."/>
            <person name="Glavina del Rio T."/>
            <person name="Hammon N."/>
            <person name="Israni S."/>
            <person name="Pitluck S."/>
            <person name="Goltsman E."/>
            <person name="Schmutz J."/>
            <person name="Larimer F."/>
            <person name="Land M."/>
            <person name="Hauser L."/>
            <person name="Mikhailova N."/>
            <person name="Li T."/>
            <person name="Overmann J."/>
            <person name="Bryant D.A."/>
            <person name="Richardson P."/>
        </authorList>
    </citation>
    <scope>NUCLEOTIDE SEQUENCE [LARGE SCALE GENOMIC DNA]</scope>
    <source>
        <strain evidence="7 8">DSM 266</strain>
    </source>
</reference>
<protein>
    <recommendedName>
        <fullName evidence="5">Putative pre-16S rRNA nuclease</fullName>
        <ecNumber evidence="5">3.1.-.-</ecNumber>
    </recommendedName>
</protein>
<dbReference type="Pfam" id="PF03652">
    <property type="entry name" value="RuvX"/>
    <property type="match status" value="1"/>
</dbReference>
<evidence type="ECO:0000259" key="6">
    <source>
        <dbReference type="SMART" id="SM00732"/>
    </source>
</evidence>
<comment type="function">
    <text evidence="5">Could be a nuclease involved in processing of the 5'-end of pre-16S rRNA.</text>
</comment>
<dbReference type="STRING" id="290317.Cpha266_2570"/>
<keyword evidence="4 5" id="KW-0378">Hydrolase</keyword>
<keyword evidence="1 5" id="KW-0963">Cytoplasm</keyword>
<dbReference type="InterPro" id="IPR005227">
    <property type="entry name" value="YqgF"/>
</dbReference>
<comment type="similarity">
    <text evidence="5">Belongs to the YqgF HJR family.</text>
</comment>
<feature type="domain" description="YqgF/RNase H-like" evidence="6">
    <location>
        <begin position="7"/>
        <end position="105"/>
    </location>
</feature>
<dbReference type="EMBL" id="CP000492">
    <property type="protein sequence ID" value="ABL66558.1"/>
    <property type="molecule type" value="Genomic_DNA"/>
</dbReference>
<evidence type="ECO:0000256" key="3">
    <source>
        <dbReference type="ARBA" id="ARBA00022722"/>
    </source>
</evidence>
<dbReference type="InterPro" id="IPR012337">
    <property type="entry name" value="RNaseH-like_sf"/>
</dbReference>
<dbReference type="EC" id="3.1.-.-" evidence="5"/>
<dbReference type="GO" id="GO:0005829">
    <property type="term" value="C:cytosol"/>
    <property type="evidence" value="ECO:0007669"/>
    <property type="project" value="TreeGrafter"/>
</dbReference>
<dbReference type="PANTHER" id="PTHR33317:SF4">
    <property type="entry name" value="POLYNUCLEOTIDYL TRANSFERASE, RIBONUCLEASE H-LIKE SUPERFAMILY PROTEIN"/>
    <property type="match status" value="1"/>
</dbReference>
<dbReference type="SUPFAM" id="SSF53098">
    <property type="entry name" value="Ribonuclease H-like"/>
    <property type="match status" value="1"/>
</dbReference>
<sequence length="142" mass="15741">MGLTEKKRILAIDYGTKRIGLAQTDPLQLFASAVGTFERTTLFALLEKMAANNEIEKILVGYPLSSDNSPNAMTAVVDRFIMELQLAFPSLPVETADEHHSSRDAHQILIASGTRKKARKEKGRIDSAAACVILRDYLETHR</sequence>
<dbReference type="HOGENOM" id="CLU_098240_2_1_10"/>
<organism evidence="7 8">
    <name type="scientific">Chlorobium phaeobacteroides (strain DSM 266 / SMG 266 / 2430)</name>
    <dbReference type="NCBI Taxonomy" id="290317"/>
    <lineage>
        <taxon>Bacteria</taxon>
        <taxon>Pseudomonadati</taxon>
        <taxon>Chlorobiota</taxon>
        <taxon>Chlorobiia</taxon>
        <taxon>Chlorobiales</taxon>
        <taxon>Chlorobiaceae</taxon>
        <taxon>Chlorobium/Pelodictyon group</taxon>
        <taxon>Chlorobium</taxon>
    </lineage>
</organism>
<evidence type="ECO:0000256" key="2">
    <source>
        <dbReference type="ARBA" id="ARBA00022517"/>
    </source>
</evidence>
<dbReference type="PANTHER" id="PTHR33317">
    <property type="entry name" value="POLYNUCLEOTIDYL TRANSFERASE, RIBONUCLEASE H-LIKE SUPERFAMILY PROTEIN"/>
    <property type="match status" value="1"/>
</dbReference>
<comment type="subcellular location">
    <subcellularLocation>
        <location evidence="5">Cytoplasm</location>
    </subcellularLocation>
</comment>
<dbReference type="GO" id="GO:0004518">
    <property type="term" value="F:nuclease activity"/>
    <property type="evidence" value="ECO:0007669"/>
    <property type="project" value="UniProtKB-KW"/>
</dbReference>
<evidence type="ECO:0000256" key="5">
    <source>
        <dbReference type="HAMAP-Rule" id="MF_00651"/>
    </source>
</evidence>
<dbReference type="Proteomes" id="UP000008701">
    <property type="component" value="Chromosome"/>
</dbReference>
<name>A1BJI1_CHLPD</name>
<dbReference type="GO" id="GO:0000967">
    <property type="term" value="P:rRNA 5'-end processing"/>
    <property type="evidence" value="ECO:0007669"/>
    <property type="project" value="UniProtKB-UniRule"/>
</dbReference>
<dbReference type="eggNOG" id="COG0816">
    <property type="taxonomic scope" value="Bacteria"/>
</dbReference>
<dbReference type="Gene3D" id="3.30.420.140">
    <property type="entry name" value="YqgF/RNase H-like domain"/>
    <property type="match status" value="1"/>
</dbReference>
<dbReference type="KEGG" id="cph:Cpha266_2570"/>
<evidence type="ECO:0000256" key="1">
    <source>
        <dbReference type="ARBA" id="ARBA00022490"/>
    </source>
</evidence>
<keyword evidence="3 5" id="KW-0540">Nuclease</keyword>
<evidence type="ECO:0000313" key="7">
    <source>
        <dbReference type="EMBL" id="ABL66558.1"/>
    </source>
</evidence>
<dbReference type="OrthoDB" id="9796140at2"/>
<evidence type="ECO:0000256" key="4">
    <source>
        <dbReference type="ARBA" id="ARBA00022801"/>
    </source>
</evidence>
<dbReference type="HAMAP" id="MF_00651">
    <property type="entry name" value="Nuclease_YqgF"/>
    <property type="match status" value="1"/>
</dbReference>
<dbReference type="RefSeq" id="WP_011746333.1">
    <property type="nucleotide sequence ID" value="NC_008639.1"/>
</dbReference>
<accession>A1BJI1</accession>
<dbReference type="SMART" id="SM00732">
    <property type="entry name" value="YqgFc"/>
    <property type="match status" value="1"/>
</dbReference>
<dbReference type="CDD" id="cd16964">
    <property type="entry name" value="YqgF"/>
    <property type="match status" value="1"/>
</dbReference>
<dbReference type="InterPro" id="IPR037027">
    <property type="entry name" value="YqgF/RNaseH-like_dom_sf"/>
</dbReference>
<dbReference type="AlphaFoldDB" id="A1BJI1"/>
<evidence type="ECO:0000313" key="8">
    <source>
        <dbReference type="Proteomes" id="UP000008701"/>
    </source>
</evidence>
<dbReference type="InterPro" id="IPR006641">
    <property type="entry name" value="YqgF/RNaseH-like_dom"/>
</dbReference>
<keyword evidence="2 5" id="KW-0690">Ribosome biogenesis</keyword>
<dbReference type="GO" id="GO:0016788">
    <property type="term" value="F:hydrolase activity, acting on ester bonds"/>
    <property type="evidence" value="ECO:0007669"/>
    <property type="project" value="UniProtKB-UniRule"/>
</dbReference>
<keyword evidence="8" id="KW-1185">Reference proteome</keyword>
<proteinExistence type="inferred from homology"/>
<dbReference type="NCBIfam" id="TIGR00250">
    <property type="entry name" value="RNAse_H_YqgF"/>
    <property type="match status" value="1"/>
</dbReference>